<dbReference type="AlphaFoldDB" id="G7YKP7"/>
<sequence>MATTLLWRNGIGRRLGPQPEISGQMPFKSAEKFDWFTDELASECELLYQALRQCYRDGQITRPDIRSDNNTICPYGFDSTAAEIWMVTAGLNAPMVNDAGRNRPIAQSVALCSENDPPVTANIRHRTIRHVLEELVLIELISSAYPVAVTGSDSRTSDMRGERVTTTPPTYVGRI</sequence>
<gene>
    <name evidence="2" type="ORF">CLF_110426</name>
</gene>
<reference key="2">
    <citation type="submission" date="2011-10" db="EMBL/GenBank/DDBJ databases">
        <title>The genome and transcriptome sequence of Clonorchis sinensis provide insights into the carcinogenic liver fluke.</title>
        <authorList>
            <person name="Wang X."/>
            <person name="Huang Y."/>
            <person name="Chen W."/>
            <person name="Liu H."/>
            <person name="Guo L."/>
            <person name="Chen Y."/>
            <person name="Luo F."/>
            <person name="Zhou W."/>
            <person name="Sun J."/>
            <person name="Mao Q."/>
            <person name="Liang P."/>
            <person name="Zhou C."/>
            <person name="Tian Y."/>
            <person name="Men J."/>
            <person name="Lv X."/>
            <person name="Huang L."/>
            <person name="Zhou J."/>
            <person name="Hu Y."/>
            <person name="Li R."/>
            <person name="Zhang F."/>
            <person name="Lei H."/>
            <person name="Li X."/>
            <person name="Hu X."/>
            <person name="Liang C."/>
            <person name="Xu J."/>
            <person name="Wu Z."/>
            <person name="Yu X."/>
        </authorList>
    </citation>
    <scope>NUCLEOTIDE SEQUENCE</scope>
    <source>
        <strain>Henan</strain>
    </source>
</reference>
<dbReference type="EMBL" id="DF143519">
    <property type="protein sequence ID" value="GAA53528.1"/>
    <property type="molecule type" value="Genomic_DNA"/>
</dbReference>
<evidence type="ECO:0000256" key="1">
    <source>
        <dbReference type="SAM" id="MobiDB-lite"/>
    </source>
</evidence>
<accession>G7YKP7</accession>
<name>G7YKP7_CLOSI</name>
<reference evidence="2" key="1">
    <citation type="journal article" date="2011" name="Genome Biol.">
        <title>The draft genome of the carcinogenic human liver fluke Clonorchis sinensis.</title>
        <authorList>
            <person name="Wang X."/>
            <person name="Chen W."/>
            <person name="Huang Y."/>
            <person name="Sun J."/>
            <person name="Men J."/>
            <person name="Liu H."/>
            <person name="Luo F."/>
            <person name="Guo L."/>
            <person name="Lv X."/>
            <person name="Deng C."/>
            <person name="Zhou C."/>
            <person name="Fan Y."/>
            <person name="Li X."/>
            <person name="Huang L."/>
            <person name="Hu Y."/>
            <person name="Liang C."/>
            <person name="Hu X."/>
            <person name="Xu J."/>
            <person name="Yu X."/>
        </authorList>
    </citation>
    <scope>NUCLEOTIDE SEQUENCE [LARGE SCALE GENOMIC DNA]</scope>
    <source>
        <strain evidence="2">Henan</strain>
    </source>
</reference>
<dbReference type="Proteomes" id="UP000008909">
    <property type="component" value="Unassembled WGS sequence"/>
</dbReference>
<proteinExistence type="predicted"/>
<feature type="region of interest" description="Disordered" evidence="1">
    <location>
        <begin position="151"/>
        <end position="175"/>
    </location>
</feature>
<evidence type="ECO:0000313" key="2">
    <source>
        <dbReference type="EMBL" id="GAA53528.1"/>
    </source>
</evidence>
<organism evidence="2 3">
    <name type="scientific">Clonorchis sinensis</name>
    <name type="common">Chinese liver fluke</name>
    <dbReference type="NCBI Taxonomy" id="79923"/>
    <lineage>
        <taxon>Eukaryota</taxon>
        <taxon>Metazoa</taxon>
        <taxon>Spiralia</taxon>
        <taxon>Lophotrochozoa</taxon>
        <taxon>Platyhelminthes</taxon>
        <taxon>Trematoda</taxon>
        <taxon>Digenea</taxon>
        <taxon>Opisthorchiida</taxon>
        <taxon>Opisthorchiata</taxon>
        <taxon>Opisthorchiidae</taxon>
        <taxon>Clonorchis</taxon>
    </lineage>
</organism>
<protein>
    <submittedName>
        <fullName evidence="2">Uncharacterized protein</fullName>
    </submittedName>
</protein>
<keyword evidence="3" id="KW-1185">Reference proteome</keyword>
<evidence type="ECO:0000313" key="3">
    <source>
        <dbReference type="Proteomes" id="UP000008909"/>
    </source>
</evidence>